<evidence type="ECO:0000313" key="4">
    <source>
        <dbReference type="Proteomes" id="UP000325081"/>
    </source>
</evidence>
<sequence length="105" mass="11410">MAAKLNSLLFFLLAINLLLMINAFSHANSDDVNKNPVVTTPKSRSLLLSYGLSEPVLPPNLGSLRSSYGLSEPMSPDMRSLRLSHGPMSIHSEPDSVIPPKPNQN</sequence>
<name>A0A5A7R7D7_STRAF</name>
<feature type="chain" id="PRO_5023058866" evidence="2">
    <location>
        <begin position="28"/>
        <end position="105"/>
    </location>
</feature>
<feature type="signal peptide" evidence="2">
    <location>
        <begin position="1"/>
        <end position="27"/>
    </location>
</feature>
<dbReference type="EMBL" id="BKCP01010181">
    <property type="protein sequence ID" value="GER52274.1"/>
    <property type="molecule type" value="Genomic_DNA"/>
</dbReference>
<evidence type="ECO:0000256" key="1">
    <source>
        <dbReference type="SAM" id="MobiDB-lite"/>
    </source>
</evidence>
<comment type="caution">
    <text evidence="3">The sequence shown here is derived from an EMBL/GenBank/DDBJ whole genome shotgun (WGS) entry which is preliminary data.</text>
</comment>
<dbReference type="Proteomes" id="UP000325081">
    <property type="component" value="Unassembled WGS sequence"/>
</dbReference>
<protein>
    <submittedName>
        <fullName evidence="3">ARM repeat superfamily protein</fullName>
    </submittedName>
</protein>
<proteinExistence type="predicted"/>
<keyword evidence="4" id="KW-1185">Reference proteome</keyword>
<feature type="region of interest" description="Disordered" evidence="1">
    <location>
        <begin position="68"/>
        <end position="105"/>
    </location>
</feature>
<dbReference type="AlphaFoldDB" id="A0A5A7R7D7"/>
<reference evidence="4" key="1">
    <citation type="journal article" date="2019" name="Curr. Biol.">
        <title>Genome Sequence of Striga asiatica Provides Insight into the Evolution of Plant Parasitism.</title>
        <authorList>
            <person name="Yoshida S."/>
            <person name="Kim S."/>
            <person name="Wafula E.K."/>
            <person name="Tanskanen J."/>
            <person name="Kim Y.M."/>
            <person name="Honaas L."/>
            <person name="Yang Z."/>
            <person name="Spallek T."/>
            <person name="Conn C.E."/>
            <person name="Ichihashi Y."/>
            <person name="Cheong K."/>
            <person name="Cui S."/>
            <person name="Der J.P."/>
            <person name="Gundlach H."/>
            <person name="Jiao Y."/>
            <person name="Hori C."/>
            <person name="Ishida J.K."/>
            <person name="Kasahara H."/>
            <person name="Kiba T."/>
            <person name="Kim M.S."/>
            <person name="Koo N."/>
            <person name="Laohavisit A."/>
            <person name="Lee Y.H."/>
            <person name="Lumba S."/>
            <person name="McCourt P."/>
            <person name="Mortimer J.C."/>
            <person name="Mutuku J.M."/>
            <person name="Nomura T."/>
            <person name="Sasaki-Sekimoto Y."/>
            <person name="Seto Y."/>
            <person name="Wang Y."/>
            <person name="Wakatake T."/>
            <person name="Sakakibara H."/>
            <person name="Demura T."/>
            <person name="Yamaguchi S."/>
            <person name="Yoneyama K."/>
            <person name="Manabe R.I."/>
            <person name="Nelson D.C."/>
            <person name="Schulman A.H."/>
            <person name="Timko M.P."/>
            <person name="dePamphilis C.W."/>
            <person name="Choi D."/>
            <person name="Shirasu K."/>
        </authorList>
    </citation>
    <scope>NUCLEOTIDE SEQUENCE [LARGE SCALE GENOMIC DNA]</scope>
    <source>
        <strain evidence="4">cv. UVA1</strain>
    </source>
</reference>
<gene>
    <name evidence="3" type="ORF">STAS_29708</name>
</gene>
<organism evidence="3 4">
    <name type="scientific">Striga asiatica</name>
    <name type="common">Asiatic witchweed</name>
    <name type="synonym">Buchnera asiatica</name>
    <dbReference type="NCBI Taxonomy" id="4170"/>
    <lineage>
        <taxon>Eukaryota</taxon>
        <taxon>Viridiplantae</taxon>
        <taxon>Streptophyta</taxon>
        <taxon>Embryophyta</taxon>
        <taxon>Tracheophyta</taxon>
        <taxon>Spermatophyta</taxon>
        <taxon>Magnoliopsida</taxon>
        <taxon>eudicotyledons</taxon>
        <taxon>Gunneridae</taxon>
        <taxon>Pentapetalae</taxon>
        <taxon>asterids</taxon>
        <taxon>lamiids</taxon>
        <taxon>Lamiales</taxon>
        <taxon>Orobanchaceae</taxon>
        <taxon>Buchnereae</taxon>
        <taxon>Striga</taxon>
    </lineage>
</organism>
<evidence type="ECO:0000256" key="2">
    <source>
        <dbReference type="SAM" id="SignalP"/>
    </source>
</evidence>
<keyword evidence="2" id="KW-0732">Signal</keyword>
<accession>A0A5A7R7D7</accession>
<evidence type="ECO:0000313" key="3">
    <source>
        <dbReference type="EMBL" id="GER52274.1"/>
    </source>
</evidence>